<sequence length="540" mass="59952">MARYRIVSSLVLLLAVAHVSATIHACKKRAQESYQGAKNVCRDRTCQKTARNNYKTATKACRGCKAAPLTNYASLTSVTYGGCEPSDVCWVNIGPPSQFPPYEIDNGVGYAQGLFFTPEAQALAVVGDGACTTSSVNPAFYVDIQTCNDQEPPPVWLRFYDGPNQVTKGPSYQEISFEFPAPADGLPLIVNNQTLWEQMSILQPFPVFGDIGLISGQPTFCSFSSNVTVWNNGGFNFELTAGNLKVPTGDAPPVEPYNTLLPEDYLGWTAFSLMALGNGAGGAQAGFQLRLDQDTNPQPVKVKYTLDEEYQTVMLEIRYKQNVTKYLIPQEMFKQNFLPVVLESGYLSPDDKQVKEVEDFVWIWSLFTMIETIQKPVDPAGQIIRLDDLPKYWPMTSSYNNIRVKVRGYPGYNNLNAFNQTLNCAKGFELYGSLFDNLAFFGVEGTKFDLKYWLDNTAPKCDPRYAYWNCVYGIAKSREAECVRKLVNPQNAPWSITVGFLDGLYPQECNSLNPETASIMDGTKYGCGPGYRACPTNPCA</sequence>
<accession>W7TK58</accession>
<evidence type="ECO:0000313" key="2">
    <source>
        <dbReference type="EMBL" id="EWM26462.1"/>
    </source>
</evidence>
<dbReference type="AlphaFoldDB" id="W7TK58"/>
<keyword evidence="1" id="KW-0732">Signal</keyword>
<comment type="caution">
    <text evidence="2">The sequence shown here is derived from an EMBL/GenBank/DDBJ whole genome shotgun (WGS) entry which is preliminary data.</text>
</comment>
<proteinExistence type="predicted"/>
<dbReference type="EMBL" id="AZIL01000647">
    <property type="protein sequence ID" value="EWM26462.1"/>
    <property type="molecule type" value="Genomic_DNA"/>
</dbReference>
<organism evidence="2 3">
    <name type="scientific">Nannochloropsis gaditana</name>
    <dbReference type="NCBI Taxonomy" id="72520"/>
    <lineage>
        <taxon>Eukaryota</taxon>
        <taxon>Sar</taxon>
        <taxon>Stramenopiles</taxon>
        <taxon>Ochrophyta</taxon>
        <taxon>Eustigmatophyceae</taxon>
        <taxon>Eustigmatales</taxon>
        <taxon>Monodopsidaceae</taxon>
        <taxon>Nannochloropsis</taxon>
    </lineage>
</organism>
<name>W7TK58_9STRA</name>
<evidence type="ECO:0000313" key="3">
    <source>
        <dbReference type="Proteomes" id="UP000019335"/>
    </source>
</evidence>
<dbReference type="Proteomes" id="UP000019335">
    <property type="component" value="Chromosome 9"/>
</dbReference>
<feature type="signal peptide" evidence="1">
    <location>
        <begin position="1"/>
        <end position="21"/>
    </location>
</feature>
<gene>
    <name evidence="2" type="ORF">Naga_100980g2</name>
</gene>
<evidence type="ECO:0000256" key="1">
    <source>
        <dbReference type="SAM" id="SignalP"/>
    </source>
</evidence>
<keyword evidence="3" id="KW-1185">Reference proteome</keyword>
<feature type="chain" id="PRO_5004900909" evidence="1">
    <location>
        <begin position="22"/>
        <end position="540"/>
    </location>
</feature>
<reference evidence="2 3" key="1">
    <citation type="journal article" date="2014" name="Mol. Plant">
        <title>Chromosome Scale Genome Assembly and Transcriptome Profiling of Nannochloropsis gaditana in Nitrogen Depletion.</title>
        <authorList>
            <person name="Corteggiani Carpinelli E."/>
            <person name="Telatin A."/>
            <person name="Vitulo N."/>
            <person name="Forcato C."/>
            <person name="D'Angelo M."/>
            <person name="Schiavon R."/>
            <person name="Vezzi A."/>
            <person name="Giacometti G.M."/>
            <person name="Morosinotto T."/>
            <person name="Valle G."/>
        </authorList>
    </citation>
    <scope>NUCLEOTIDE SEQUENCE [LARGE SCALE GENOMIC DNA]</scope>
    <source>
        <strain evidence="2 3">B-31</strain>
    </source>
</reference>
<protein>
    <submittedName>
        <fullName evidence="2">Uncharacterized protein</fullName>
    </submittedName>
</protein>